<sequence length="165" mass="17227">FDSSPPPQFVSCMYKYVIAVGLCLHILVHKLLTSSSSSSYIEAMPSHTSLCLLLAVALCAVAVVGADDAPGGDAGGGDACMGVDVGDDGGDQRPRLKNGCSFCTAIEDCCKFLKIKCKQGPNRPSCVAKELRKQSCDQTSIDTILNRCGLFTGSTPHCSSASDAE</sequence>
<name>A0A1D1XRJ8_9ARAE</name>
<dbReference type="AlphaFoldDB" id="A0A1D1XRJ8"/>
<gene>
    <name evidence="2" type="primary">FGG_0</name>
    <name evidence="2" type="ORF">g.123675</name>
</gene>
<dbReference type="EMBL" id="GDJX01022914">
    <property type="protein sequence ID" value="JAT45022.1"/>
    <property type="molecule type" value="Transcribed_RNA"/>
</dbReference>
<reference evidence="2" key="1">
    <citation type="submission" date="2015-07" db="EMBL/GenBank/DDBJ databases">
        <title>Transcriptome Assembly of Anthurium amnicola.</title>
        <authorList>
            <person name="Suzuki J."/>
        </authorList>
    </citation>
    <scope>NUCLEOTIDE SEQUENCE</scope>
</reference>
<evidence type="ECO:0000256" key="1">
    <source>
        <dbReference type="SAM" id="Phobius"/>
    </source>
</evidence>
<keyword evidence="1" id="KW-0812">Transmembrane</keyword>
<feature type="transmembrane region" description="Helical" evidence="1">
    <location>
        <begin position="13"/>
        <end position="32"/>
    </location>
</feature>
<evidence type="ECO:0000313" key="2">
    <source>
        <dbReference type="EMBL" id="JAT45022.1"/>
    </source>
</evidence>
<protein>
    <submittedName>
        <fullName evidence="2">Fibrinogen gamma chain</fullName>
    </submittedName>
</protein>
<organism evidence="2">
    <name type="scientific">Anthurium amnicola</name>
    <dbReference type="NCBI Taxonomy" id="1678845"/>
    <lineage>
        <taxon>Eukaryota</taxon>
        <taxon>Viridiplantae</taxon>
        <taxon>Streptophyta</taxon>
        <taxon>Embryophyta</taxon>
        <taxon>Tracheophyta</taxon>
        <taxon>Spermatophyta</taxon>
        <taxon>Magnoliopsida</taxon>
        <taxon>Liliopsida</taxon>
        <taxon>Araceae</taxon>
        <taxon>Pothoideae</taxon>
        <taxon>Potheae</taxon>
        <taxon>Anthurium</taxon>
    </lineage>
</organism>
<feature type="transmembrane region" description="Helical" evidence="1">
    <location>
        <begin position="44"/>
        <end position="64"/>
    </location>
</feature>
<keyword evidence="1" id="KW-1133">Transmembrane helix</keyword>
<keyword evidence="1" id="KW-0472">Membrane</keyword>
<feature type="non-terminal residue" evidence="2">
    <location>
        <position position="1"/>
    </location>
</feature>
<accession>A0A1D1XRJ8</accession>
<proteinExistence type="predicted"/>